<dbReference type="Proteomes" id="UP001244640">
    <property type="component" value="Unassembled WGS sequence"/>
</dbReference>
<keyword evidence="1" id="KW-1133">Transmembrane helix</keyword>
<keyword evidence="1" id="KW-0812">Transmembrane</keyword>
<organism evidence="4 5">
    <name type="scientific">Sphingobacterium zeae</name>
    <dbReference type="NCBI Taxonomy" id="1776859"/>
    <lineage>
        <taxon>Bacteria</taxon>
        <taxon>Pseudomonadati</taxon>
        <taxon>Bacteroidota</taxon>
        <taxon>Sphingobacteriia</taxon>
        <taxon>Sphingobacteriales</taxon>
        <taxon>Sphingobacteriaceae</taxon>
        <taxon>Sphingobacterium</taxon>
    </lineage>
</organism>
<evidence type="ECO:0000259" key="3">
    <source>
        <dbReference type="Pfam" id="PF21209"/>
    </source>
</evidence>
<gene>
    <name evidence="4" type="ORF">QE382_000814</name>
</gene>
<dbReference type="RefSeq" id="WP_307184788.1">
    <property type="nucleotide sequence ID" value="NZ_JAUTBA010000001.1"/>
</dbReference>
<dbReference type="GO" id="GO:0030596">
    <property type="term" value="F:alpha-L-rhamnosidase activity"/>
    <property type="evidence" value="ECO:0007669"/>
    <property type="project" value="UniProtKB-EC"/>
</dbReference>
<proteinExistence type="predicted"/>
<dbReference type="Gene3D" id="2.60.120.260">
    <property type="entry name" value="Galactose-binding domain-like"/>
    <property type="match status" value="2"/>
</dbReference>
<dbReference type="InterPro" id="IPR048932">
    <property type="entry name" value="Rhamnosid-like_N_bacteroidetes"/>
</dbReference>
<name>A0ABU0U1J3_9SPHI</name>
<feature type="transmembrane region" description="Helical" evidence="1">
    <location>
        <begin position="28"/>
        <end position="52"/>
    </location>
</feature>
<dbReference type="InterPro" id="IPR012341">
    <property type="entry name" value="6hp_glycosidase-like_sf"/>
</dbReference>
<keyword evidence="4" id="KW-0326">Glycosidase</keyword>
<dbReference type="Pfam" id="PF17389">
    <property type="entry name" value="Bac_rhamnosid6H"/>
    <property type="match status" value="1"/>
</dbReference>
<evidence type="ECO:0000313" key="5">
    <source>
        <dbReference type="Proteomes" id="UP001244640"/>
    </source>
</evidence>
<feature type="domain" description="Alpha-rhamnosidase-like N-terminal" evidence="3">
    <location>
        <begin position="88"/>
        <end position="291"/>
    </location>
</feature>
<keyword evidence="5" id="KW-1185">Reference proteome</keyword>
<dbReference type="EC" id="3.2.1.40" evidence="4"/>
<comment type="caution">
    <text evidence="4">The sequence shown here is derived from an EMBL/GenBank/DDBJ whole genome shotgun (WGS) entry which is preliminary data.</text>
</comment>
<feature type="domain" description="Alpha-L-rhamnosidase six-hairpin glycosidase" evidence="2">
    <location>
        <begin position="314"/>
        <end position="646"/>
    </location>
</feature>
<dbReference type="InterPro" id="IPR035396">
    <property type="entry name" value="Bac_rhamnosid6H"/>
</dbReference>
<evidence type="ECO:0000256" key="1">
    <source>
        <dbReference type="SAM" id="Phobius"/>
    </source>
</evidence>
<keyword evidence="4" id="KW-0378">Hydrolase</keyword>
<dbReference type="InterPro" id="IPR008928">
    <property type="entry name" value="6-hairpin_glycosidase_sf"/>
</dbReference>
<dbReference type="Gene3D" id="2.60.420.10">
    <property type="entry name" value="Maltose phosphorylase, domain 3"/>
    <property type="match status" value="1"/>
</dbReference>
<dbReference type="EMBL" id="JAUTBA010000001">
    <property type="protein sequence ID" value="MDQ1148830.1"/>
    <property type="molecule type" value="Genomic_DNA"/>
</dbReference>
<dbReference type="PANTHER" id="PTHR34987">
    <property type="entry name" value="C, PUTATIVE (AFU_ORTHOLOGUE AFUA_3G02880)-RELATED"/>
    <property type="match status" value="1"/>
</dbReference>
<reference evidence="4 5" key="1">
    <citation type="submission" date="2023-07" db="EMBL/GenBank/DDBJ databases">
        <title>Functional and genomic diversity of the sorghum phyllosphere microbiome.</title>
        <authorList>
            <person name="Shade A."/>
        </authorList>
    </citation>
    <scope>NUCLEOTIDE SEQUENCE [LARGE SCALE GENOMIC DNA]</scope>
    <source>
        <strain evidence="4 5">SORGH_AS_0892</strain>
    </source>
</reference>
<evidence type="ECO:0000259" key="2">
    <source>
        <dbReference type="Pfam" id="PF17389"/>
    </source>
</evidence>
<protein>
    <submittedName>
        <fullName evidence="4">Alpha-L-rhamnosidase</fullName>
        <ecNumber evidence="4">3.2.1.40</ecNumber>
    </submittedName>
</protein>
<sequence>MKNTYTAEVNIGFGVSELINNDSNMNKIILIIGCLIATTTAFAQQISTWIWYPGDYEVWLSNNMQNRRTDRGTFFPPFWKMDSHYVLVEFSKEFDLPADEEISIYAEGKYNVKINGKMLPGAPTKVMLQKGKQKINIKVYNQGNVPALYVAGKNVTTDSDWNATYEDKEWIDETGKASDQSGTSYVKAGKWNFNGPTARPSTFKLPVKPQQALSQEKQGKGILVDFGKNTFGFLTLHKLVGTGRLNIYYGESREEALSTKTSETIDLLEIHNQQPQDSTLDLSKAFRFVYLEPEGTVRFDEVSMQYEYLPVADRGFFRSSDNELNKIWDVAKYTMELTTREFFIDGIKRDRWIWSGDAYQSYAMNYYLGFDSESVKRTILALRGKEPTISHINTIMDYTFYWFLSIADYYRYTGDKEFIAGIYPRMKSLMQFCLDRRNSDGLMKGLAGDWVFIDWAEGLSKQGEVSFEQLLLCRSLETMAMCADLVGEPKDNQHYQQEAQQLKDKLFAYYWNDQKKAFAHSRIDGKQTDNVTRYSNMFAIFFNYLNEQQQAGVKANVLLNDQVQQITTPYMRYYELEALCALGEKDYVMKEMKDYWGGMLKLGATTFWEEFNPAKKGAEHYAMYGRDFGKSLCHSWGASPIYLLGKYYLGVQPTAAGYSQYEIKPYLASLAWMQGKIPTPKGEIELYVSKNKIKVKSPVGTGTLKLRSKVVPRVKQGQVKHISGNDYELVLEKGIAYEVDYKY</sequence>
<accession>A0ABU0U1J3</accession>
<evidence type="ECO:0000313" key="4">
    <source>
        <dbReference type="EMBL" id="MDQ1148830.1"/>
    </source>
</evidence>
<dbReference type="Pfam" id="PF21209">
    <property type="entry name" value="Bac_rhamnosid-like_N"/>
    <property type="match status" value="1"/>
</dbReference>
<keyword evidence="1" id="KW-0472">Membrane</keyword>
<dbReference type="Gene3D" id="1.50.10.10">
    <property type="match status" value="1"/>
</dbReference>
<dbReference type="SUPFAM" id="SSF48208">
    <property type="entry name" value="Six-hairpin glycosidases"/>
    <property type="match status" value="1"/>
</dbReference>
<dbReference type="PANTHER" id="PTHR34987:SF6">
    <property type="entry name" value="ALPHA-L-RHAMNOSIDASE SIX-HAIRPIN GLYCOSIDASE DOMAIN-CONTAINING PROTEIN"/>
    <property type="match status" value="1"/>
</dbReference>